<feature type="region of interest" description="Disordered" evidence="1">
    <location>
        <begin position="786"/>
        <end position="919"/>
    </location>
</feature>
<dbReference type="EMBL" id="CP046234">
    <property type="protein sequence ID" value="WFD46955.1"/>
    <property type="molecule type" value="Genomic_DNA"/>
</dbReference>
<dbReference type="Proteomes" id="UP000818624">
    <property type="component" value="Chromosome 1"/>
</dbReference>
<dbReference type="InterPro" id="IPR009057">
    <property type="entry name" value="Homeodomain-like_sf"/>
</dbReference>
<evidence type="ECO:0000313" key="4">
    <source>
        <dbReference type="Proteomes" id="UP000818624"/>
    </source>
</evidence>
<keyword evidence="4" id="KW-1185">Reference proteome</keyword>
<dbReference type="PANTHER" id="PTHR13992">
    <property type="entry name" value="NUCLEAR RECEPTOR CO-REPRESSOR RELATED NCOR"/>
    <property type="match status" value="1"/>
</dbReference>
<organism evidence="3 4">
    <name type="scientific">Malassezia furfur</name>
    <name type="common">Pityriasis versicolor infection agent</name>
    <name type="synonym">Pityrosporum furfur</name>
    <dbReference type="NCBI Taxonomy" id="55194"/>
    <lineage>
        <taxon>Eukaryota</taxon>
        <taxon>Fungi</taxon>
        <taxon>Dikarya</taxon>
        <taxon>Basidiomycota</taxon>
        <taxon>Ustilaginomycotina</taxon>
        <taxon>Malasseziomycetes</taxon>
        <taxon>Malasseziales</taxon>
        <taxon>Malasseziaceae</taxon>
        <taxon>Malassezia</taxon>
    </lineage>
</organism>
<keyword evidence="3" id="KW-0238">DNA-binding</keyword>
<dbReference type="PANTHER" id="PTHR13992:SF39">
    <property type="entry name" value="SMRTER, ISOFORM G"/>
    <property type="match status" value="1"/>
</dbReference>
<feature type="compositionally biased region" description="Basic and acidic residues" evidence="1">
    <location>
        <begin position="816"/>
        <end position="838"/>
    </location>
</feature>
<dbReference type="Gene3D" id="1.10.10.60">
    <property type="entry name" value="Homeodomain-like"/>
    <property type="match status" value="2"/>
</dbReference>
<name>A0ABY8ERA3_MALFU</name>
<feature type="compositionally biased region" description="Acidic residues" evidence="1">
    <location>
        <begin position="1030"/>
        <end position="1039"/>
    </location>
</feature>
<feature type="compositionally biased region" description="Low complexity" evidence="1">
    <location>
        <begin position="18"/>
        <end position="40"/>
    </location>
</feature>
<feature type="compositionally biased region" description="Basic and acidic residues" evidence="1">
    <location>
        <begin position="66"/>
        <end position="79"/>
    </location>
</feature>
<feature type="compositionally biased region" description="Basic and acidic residues" evidence="1">
    <location>
        <begin position="902"/>
        <end position="911"/>
    </location>
</feature>
<evidence type="ECO:0000259" key="2">
    <source>
        <dbReference type="PROSITE" id="PS51293"/>
    </source>
</evidence>
<feature type="region of interest" description="Disordered" evidence="1">
    <location>
        <begin position="468"/>
        <end position="499"/>
    </location>
</feature>
<feature type="compositionally biased region" description="Basic and acidic residues" evidence="1">
    <location>
        <begin position="88"/>
        <end position="102"/>
    </location>
</feature>
<feature type="compositionally biased region" description="Basic residues" evidence="1">
    <location>
        <begin position="839"/>
        <end position="848"/>
    </location>
</feature>
<feature type="compositionally biased region" description="Basic and acidic residues" evidence="1">
    <location>
        <begin position="1"/>
        <end position="11"/>
    </location>
</feature>
<dbReference type="Pfam" id="PF00249">
    <property type="entry name" value="Myb_DNA-binding"/>
    <property type="match status" value="1"/>
</dbReference>
<accession>A0ABY8ERA3</accession>
<dbReference type="InterPro" id="IPR001005">
    <property type="entry name" value="SANT/Myb"/>
</dbReference>
<evidence type="ECO:0000256" key="1">
    <source>
        <dbReference type="SAM" id="MobiDB-lite"/>
    </source>
</evidence>
<feature type="compositionally biased region" description="Low complexity" evidence="1">
    <location>
        <begin position="638"/>
        <end position="651"/>
    </location>
</feature>
<feature type="domain" description="SANT" evidence="2">
    <location>
        <begin position="732"/>
        <end position="780"/>
    </location>
</feature>
<feature type="compositionally biased region" description="Low complexity" evidence="1">
    <location>
        <begin position="851"/>
        <end position="865"/>
    </location>
</feature>
<feature type="compositionally biased region" description="Basic and acidic residues" evidence="1">
    <location>
        <begin position="329"/>
        <end position="361"/>
    </location>
</feature>
<dbReference type="SUPFAM" id="SSF46689">
    <property type="entry name" value="Homeodomain-like"/>
    <property type="match status" value="2"/>
</dbReference>
<feature type="compositionally biased region" description="Basic residues" evidence="1">
    <location>
        <begin position="791"/>
        <end position="804"/>
    </location>
</feature>
<dbReference type="InterPro" id="IPR051571">
    <property type="entry name" value="N-CoR_corepressor"/>
</dbReference>
<reference evidence="3 4" key="1">
    <citation type="journal article" date="2020" name="Elife">
        <title>Loss of centromere function drives karyotype evolution in closely related Malassezia species.</title>
        <authorList>
            <person name="Sankaranarayanan S.R."/>
            <person name="Ianiri G."/>
            <person name="Coelho M.A."/>
            <person name="Reza M.H."/>
            <person name="Thimmappa B.C."/>
            <person name="Ganguly P."/>
            <person name="Vadnala R.N."/>
            <person name="Sun S."/>
            <person name="Siddharthan R."/>
            <person name="Tellgren-Roth C."/>
            <person name="Dawson T.L."/>
            <person name="Heitman J."/>
            <person name="Sanyal K."/>
        </authorList>
    </citation>
    <scope>NUCLEOTIDE SEQUENCE [LARGE SCALE GENOMIC DNA]</scope>
    <source>
        <strain evidence="3">CBS14141</strain>
    </source>
</reference>
<dbReference type="SMART" id="SM00717">
    <property type="entry name" value="SANT"/>
    <property type="match status" value="2"/>
</dbReference>
<feature type="compositionally biased region" description="Low complexity" evidence="1">
    <location>
        <begin position="469"/>
        <end position="489"/>
    </location>
</feature>
<feature type="region of interest" description="Disordered" evidence="1">
    <location>
        <begin position="1"/>
        <end position="437"/>
    </location>
</feature>
<proteinExistence type="predicted"/>
<feature type="compositionally biased region" description="Pro residues" evidence="1">
    <location>
        <begin position="170"/>
        <end position="182"/>
    </location>
</feature>
<feature type="region of interest" description="Disordered" evidence="1">
    <location>
        <begin position="1023"/>
        <end position="1080"/>
    </location>
</feature>
<feature type="compositionally biased region" description="Basic and acidic residues" evidence="1">
    <location>
        <begin position="262"/>
        <end position="274"/>
    </location>
</feature>
<dbReference type="CDD" id="cd00167">
    <property type="entry name" value="SANT"/>
    <property type="match status" value="2"/>
</dbReference>
<feature type="compositionally biased region" description="Pro residues" evidence="1">
    <location>
        <begin position="243"/>
        <end position="256"/>
    </location>
</feature>
<protein>
    <submittedName>
        <fullName evidence="3">DNA-binding protein snt1</fullName>
    </submittedName>
</protein>
<feature type="compositionally biased region" description="Pro residues" evidence="1">
    <location>
        <begin position="285"/>
        <end position="316"/>
    </location>
</feature>
<feature type="compositionally biased region" description="Low complexity" evidence="1">
    <location>
        <begin position="373"/>
        <end position="383"/>
    </location>
</feature>
<dbReference type="GO" id="GO:0003677">
    <property type="term" value="F:DNA binding"/>
    <property type="evidence" value="ECO:0007669"/>
    <property type="project" value="UniProtKB-KW"/>
</dbReference>
<feature type="compositionally biased region" description="Low complexity" evidence="1">
    <location>
        <begin position="390"/>
        <end position="437"/>
    </location>
</feature>
<dbReference type="InterPro" id="IPR017884">
    <property type="entry name" value="SANT_dom"/>
</dbReference>
<feature type="region of interest" description="Disordered" evidence="1">
    <location>
        <begin position="626"/>
        <end position="660"/>
    </location>
</feature>
<dbReference type="PROSITE" id="PS51293">
    <property type="entry name" value="SANT"/>
    <property type="match status" value="1"/>
</dbReference>
<sequence>MVAREGERDAPRAPAPPSADAGPAGAAGSSGAHASGWAPAFAGVRAPWERPPGAPENTRWRAWGGRGRDRPRSDAGWSRKDRRAARKYARDDRRYFDYDRTDAPPGSSAAPAFVPPYERDARLAPPYGAPEDAAHGAPRPHLPYGDAEAHERKPRVRSRWDVGPRDAVPVPGPPPPPPPPVVEPRAAPAAVKHEDAEAMDIDAAPAQPPKSAEATLHAAPTSRDDRAGQTEGEAPMDVVHEAPVPPSMPPAPPAPAEPAEAAEPKEAKASEPEAPRTQSAMEGVPPAPLHRPHVPPDVRPPPPPQDESKPLAPPQAPQEAAASVSGEDEAMRETAPGKDEAMRETAADEAMRSAPDKDEAVHAPAPSEGEAVRASAADEAMPPADDRARPPQASAPAEPVAGGATPSAVASAAGVPAASAAPVAGGVTPPAAASAAPLSRSLRPIGMLDEEMMEQAILATERTLHAAERAAGGAASPEAARRPSTPATPLASSVTAPDAPRPVEHALATAKEPADVEATAQTVLAMAERLVAAHPLTDTHVARVLEANRGVARSLTAPAVLAYTRAPEASSHVARAVLERDAQERHAARQAKTAALRAEYRRLHTAWVAYCAHLDRVYERREAQRRAPAAGAHDDELASSAPAALATPLPSRTSRRGAGGFGDAVRSEAEFLEILASLESAEMQDPVARAARTAASVPDMDVRVPGDAALVDGDNGFVADFGRFYFSSFDPDVWSAEERAAFTKRYALYPKQFGRIARGLPHKTMQQCVVYYYLHKHLPGYDFKALSTKSRERKRKARRPKKAKGSALMADIAAGSRKEHDADDADDAKPRADDDRPKTGAKRARPPKKAPTPGADDAQAPADAQADAERARDLAAAEALEALAGLAAPPPAPKKKAARRPKREDDGEPRSRSRGPHWSMTERAEFLRLLALHGKDWAALATAFPAKTAAQTRNFFARHASESSHFQAAAALALENATRPYAERSAAAVAFVNEWYASLADDVQASIEGWPADPASFAEPLPAAGAAARDDDETDEEAAAEPAAAPPAPYAAQGGSGPPPPGTGSGAAPPAPPPAAAAPVARAAPEPWGYAYVPPARPMAYREGYERYAMYAYPDRYRHEYAAAPYRDERAYAPAYAPDALYAERRSDAPPDAAAYERARTASPEHARRDAYARAEYAPVRPDAYADGVPPARRGFLPPGPSLGYFPPRAERGWRGA</sequence>
<feature type="region of interest" description="Disordered" evidence="1">
    <location>
        <begin position="1146"/>
        <end position="1170"/>
    </location>
</feature>
<feature type="compositionally biased region" description="Low complexity" evidence="1">
    <location>
        <begin position="876"/>
        <end position="887"/>
    </location>
</feature>
<gene>
    <name evidence="3" type="primary">SNT1</name>
    <name evidence="3" type="ORF">GLX27_001599</name>
</gene>
<evidence type="ECO:0000313" key="3">
    <source>
        <dbReference type="EMBL" id="WFD46955.1"/>
    </source>
</evidence>